<keyword evidence="3" id="KW-1133">Transmembrane helix</keyword>
<feature type="transmembrane region" description="Helical" evidence="3">
    <location>
        <begin position="837"/>
        <end position="855"/>
    </location>
</feature>
<evidence type="ECO:0000256" key="1">
    <source>
        <dbReference type="SAM" id="Coils"/>
    </source>
</evidence>
<organism evidence="4 5">
    <name type="scientific">Pholiota conissans</name>
    <dbReference type="NCBI Taxonomy" id="109636"/>
    <lineage>
        <taxon>Eukaryota</taxon>
        <taxon>Fungi</taxon>
        <taxon>Dikarya</taxon>
        <taxon>Basidiomycota</taxon>
        <taxon>Agaricomycotina</taxon>
        <taxon>Agaricomycetes</taxon>
        <taxon>Agaricomycetidae</taxon>
        <taxon>Agaricales</taxon>
        <taxon>Agaricineae</taxon>
        <taxon>Strophariaceae</taxon>
        <taxon>Pholiota</taxon>
    </lineage>
</organism>
<feature type="compositionally biased region" description="Polar residues" evidence="2">
    <location>
        <begin position="323"/>
        <end position="335"/>
    </location>
</feature>
<keyword evidence="3" id="KW-0812">Transmembrane</keyword>
<dbReference type="AlphaFoldDB" id="A0A9P6D218"/>
<evidence type="ECO:0000256" key="3">
    <source>
        <dbReference type="SAM" id="Phobius"/>
    </source>
</evidence>
<feature type="region of interest" description="Disordered" evidence="2">
    <location>
        <begin position="285"/>
        <end position="335"/>
    </location>
</feature>
<proteinExistence type="predicted"/>
<accession>A0A9P6D218</accession>
<keyword evidence="3" id="KW-0472">Membrane</keyword>
<sequence>MLPRLETPRPLPPAKARRASAMQKLSSSPPPAYGSPFTFPARRHTRQDILGSPMATTFQMVGWDAVGEHPLPSETPDDMAWINEKSREELKDLLLKADDIIRERENEIGITSAVCKGLYQNNITLKTKHEELLARIPSSPARSISSPANLYHQPPLLQDDTGIVASSSESALEFISSPQPSPKRHARKVSIAVADVCLLSDQNAELLDKLEKLEKEATSTDQAGRRELKRLEKEIAFLREELEKTQARSDELEEKVQGAVASEAWRRKKEREAKFRAMRNLAQDEQRKVRSFAPEGSKFGGPSEAFSFFPTAESPDPNRRRPSYTTSGINEDTHSLSLGSHEHALIEQLLIKVQELEETNVKILRQQSETATQLSAVQRDTAHISRVYDCLNDQNSVELEFADDHEENAGREKDIAMPGEAIRFMSLKRTLANEEYCEGTCIVRPDLTPSGKTRKTVMGLFDVQQTVADEQEKYSERVSGDISRLYASSSQWSEGPIHDDNSSWSSVPGAVSPSSRLSPLHFFSPLSHGLAELSPIGDCVTLQSELGQSWAEMQQRNDAATMDDVFHHNHHLRTSSLYDLTQMSVPPSPSPTSRAVSRRPSDELDYQAVKHALNQRKNGRDEHALDGSTPRISALLMPINSLHLSVEPPTPEKQLGHRTTGAITEVEEAAPILSHSPLSRSPRVKLISDTLRSRANRWADRRLREREGEIQNNGDTEALPGVIGPTATAMGIPRHLLNAVDSMIDGFDNAFLGNTKGVYKFPEAPDDDEHHSSPVTPYGRYEEAHIRRRPSHHKKFDSDDQAELCGELQHTDVQLHAGASPLKTASDYENQGIMLKVWLWIQFGIVVFVFLYAMARRGPTIVLTEESKKAVAKRR</sequence>
<feature type="region of interest" description="Disordered" evidence="2">
    <location>
        <begin position="1"/>
        <end position="35"/>
    </location>
</feature>
<feature type="coiled-coil region" evidence="1">
    <location>
        <begin position="203"/>
        <end position="262"/>
    </location>
</feature>
<comment type="caution">
    <text evidence="4">The sequence shown here is derived from an EMBL/GenBank/DDBJ whole genome shotgun (WGS) entry which is preliminary data.</text>
</comment>
<dbReference type="Proteomes" id="UP000807469">
    <property type="component" value="Unassembled WGS sequence"/>
</dbReference>
<keyword evidence="5" id="KW-1185">Reference proteome</keyword>
<evidence type="ECO:0000256" key="2">
    <source>
        <dbReference type="SAM" id="MobiDB-lite"/>
    </source>
</evidence>
<evidence type="ECO:0000313" key="4">
    <source>
        <dbReference type="EMBL" id="KAF9480715.1"/>
    </source>
</evidence>
<dbReference type="EMBL" id="MU155190">
    <property type="protein sequence ID" value="KAF9480715.1"/>
    <property type="molecule type" value="Genomic_DNA"/>
</dbReference>
<name>A0A9P6D218_9AGAR</name>
<reference evidence="4" key="1">
    <citation type="submission" date="2020-11" db="EMBL/GenBank/DDBJ databases">
        <authorList>
            <consortium name="DOE Joint Genome Institute"/>
            <person name="Ahrendt S."/>
            <person name="Riley R."/>
            <person name="Andreopoulos W."/>
            <person name="Labutti K."/>
            <person name="Pangilinan J."/>
            <person name="Ruiz-Duenas F.J."/>
            <person name="Barrasa J.M."/>
            <person name="Sanchez-Garcia M."/>
            <person name="Camarero S."/>
            <person name="Miyauchi S."/>
            <person name="Serrano A."/>
            <person name="Linde D."/>
            <person name="Babiker R."/>
            <person name="Drula E."/>
            <person name="Ayuso-Fernandez I."/>
            <person name="Pacheco R."/>
            <person name="Padilla G."/>
            <person name="Ferreira P."/>
            <person name="Barriuso J."/>
            <person name="Kellner H."/>
            <person name="Castanera R."/>
            <person name="Alfaro M."/>
            <person name="Ramirez L."/>
            <person name="Pisabarro A.G."/>
            <person name="Kuo A."/>
            <person name="Tritt A."/>
            <person name="Lipzen A."/>
            <person name="He G."/>
            <person name="Yan M."/>
            <person name="Ng V."/>
            <person name="Cullen D."/>
            <person name="Martin F."/>
            <person name="Rosso M.-N."/>
            <person name="Henrissat B."/>
            <person name="Hibbett D."/>
            <person name="Martinez A.T."/>
            <person name="Grigoriev I.V."/>
        </authorList>
    </citation>
    <scope>NUCLEOTIDE SEQUENCE</scope>
    <source>
        <strain evidence="4">CIRM-BRFM 674</strain>
    </source>
</reference>
<protein>
    <submittedName>
        <fullName evidence="4">Uncharacterized protein</fullName>
    </submittedName>
</protein>
<keyword evidence="1" id="KW-0175">Coiled coil</keyword>
<gene>
    <name evidence="4" type="ORF">BDN70DRAFT_877286</name>
</gene>
<evidence type="ECO:0000313" key="5">
    <source>
        <dbReference type="Proteomes" id="UP000807469"/>
    </source>
</evidence>
<dbReference type="OrthoDB" id="2670688at2759"/>